<dbReference type="PANTHER" id="PTHR23257:SF821">
    <property type="entry name" value="ATP BINDING PROTEIN"/>
    <property type="match status" value="1"/>
</dbReference>
<evidence type="ECO:0000256" key="9">
    <source>
        <dbReference type="ARBA" id="ARBA00048679"/>
    </source>
</evidence>
<evidence type="ECO:0000259" key="11">
    <source>
        <dbReference type="PROSITE" id="PS50011"/>
    </source>
</evidence>
<organism evidence="12 13">
    <name type="scientific">Musa balbisiana</name>
    <name type="common">Banana</name>
    <dbReference type="NCBI Taxonomy" id="52838"/>
    <lineage>
        <taxon>Eukaryota</taxon>
        <taxon>Viridiplantae</taxon>
        <taxon>Streptophyta</taxon>
        <taxon>Embryophyta</taxon>
        <taxon>Tracheophyta</taxon>
        <taxon>Spermatophyta</taxon>
        <taxon>Magnoliopsida</taxon>
        <taxon>Liliopsida</taxon>
        <taxon>Zingiberales</taxon>
        <taxon>Musaceae</taxon>
        <taxon>Musa</taxon>
    </lineage>
</organism>
<keyword evidence="5" id="KW-0547">Nucleotide-binding</keyword>
<evidence type="ECO:0000256" key="4">
    <source>
        <dbReference type="ARBA" id="ARBA00022679"/>
    </source>
</evidence>
<reference evidence="12 13" key="1">
    <citation type="journal article" date="2019" name="Nat. Plants">
        <title>Genome sequencing of Musa balbisiana reveals subgenome evolution and function divergence in polyploid bananas.</title>
        <authorList>
            <person name="Yao X."/>
        </authorList>
    </citation>
    <scope>NUCLEOTIDE SEQUENCE [LARGE SCALE GENOMIC DNA]</scope>
    <source>
        <strain evidence="13">cv. DH-PKW</strain>
        <tissue evidence="12">Leaves</tissue>
    </source>
</reference>
<dbReference type="PROSITE" id="PS50011">
    <property type="entry name" value="PROTEIN_KINASE_DOM"/>
    <property type="match status" value="1"/>
</dbReference>
<gene>
    <name evidence="12" type="ORF">C4D60_Mb04t07750</name>
</gene>
<dbReference type="InterPro" id="IPR011009">
    <property type="entry name" value="Kinase-like_dom_sf"/>
</dbReference>
<keyword evidence="3" id="KW-0723">Serine/threonine-protein kinase</keyword>
<dbReference type="InterPro" id="IPR000719">
    <property type="entry name" value="Prot_kinase_dom"/>
</dbReference>
<name>A0A4S8KAD5_MUSBA</name>
<keyword evidence="13" id="KW-1185">Reference proteome</keyword>
<dbReference type="Gene3D" id="1.10.510.10">
    <property type="entry name" value="Transferase(Phosphotransferase) domain 1"/>
    <property type="match status" value="2"/>
</dbReference>
<dbReference type="InterPro" id="IPR050167">
    <property type="entry name" value="Ser_Thr_protein_kinase"/>
</dbReference>
<dbReference type="InterPro" id="IPR001245">
    <property type="entry name" value="Ser-Thr/Tyr_kinase_cat_dom"/>
</dbReference>
<keyword evidence="4" id="KW-0808">Transferase</keyword>
<dbReference type="Proteomes" id="UP000317650">
    <property type="component" value="Chromosome 4"/>
</dbReference>
<evidence type="ECO:0000256" key="7">
    <source>
        <dbReference type="ARBA" id="ARBA00022840"/>
    </source>
</evidence>
<proteinExistence type="inferred from homology"/>
<keyword evidence="6" id="KW-0418">Kinase</keyword>
<evidence type="ECO:0000256" key="3">
    <source>
        <dbReference type="ARBA" id="ARBA00022527"/>
    </source>
</evidence>
<evidence type="ECO:0000256" key="1">
    <source>
        <dbReference type="ARBA" id="ARBA00010507"/>
    </source>
</evidence>
<evidence type="ECO:0000313" key="12">
    <source>
        <dbReference type="EMBL" id="THU72026.1"/>
    </source>
</evidence>
<comment type="similarity">
    <text evidence="1">Belongs to the protein kinase superfamily. TKL Ser/Thr protein kinase family. RAF subfamily.</text>
</comment>
<feature type="region of interest" description="Disordered" evidence="10">
    <location>
        <begin position="378"/>
        <end position="412"/>
    </location>
</feature>
<accession>A0A4S8KAD5</accession>
<dbReference type="AlphaFoldDB" id="A0A4S8KAD5"/>
<evidence type="ECO:0000256" key="10">
    <source>
        <dbReference type="SAM" id="MobiDB-lite"/>
    </source>
</evidence>
<evidence type="ECO:0000256" key="5">
    <source>
        <dbReference type="ARBA" id="ARBA00022741"/>
    </source>
</evidence>
<dbReference type="CDD" id="cd13999">
    <property type="entry name" value="STKc_MAP3K-like"/>
    <property type="match status" value="1"/>
</dbReference>
<dbReference type="GO" id="GO:0004674">
    <property type="term" value="F:protein serine/threonine kinase activity"/>
    <property type="evidence" value="ECO:0007669"/>
    <property type="project" value="UniProtKB-KW"/>
</dbReference>
<protein>
    <recommendedName>
        <fullName evidence="2">non-specific serine/threonine protein kinase</fullName>
        <ecNumber evidence="2">2.7.11.1</ecNumber>
    </recommendedName>
</protein>
<dbReference type="PROSITE" id="PS00108">
    <property type="entry name" value="PROTEIN_KINASE_ST"/>
    <property type="match status" value="1"/>
</dbReference>
<dbReference type="EC" id="2.7.11.1" evidence="2"/>
<dbReference type="InterPro" id="IPR055164">
    <property type="entry name" value="EDR1/CTR1/ARMC3-like_pept-like"/>
</dbReference>
<dbReference type="GO" id="GO:0007165">
    <property type="term" value="P:signal transduction"/>
    <property type="evidence" value="ECO:0007669"/>
    <property type="project" value="TreeGrafter"/>
</dbReference>
<dbReference type="Pfam" id="PF00069">
    <property type="entry name" value="Pkinase"/>
    <property type="match status" value="1"/>
</dbReference>
<dbReference type="FunFam" id="3.30.200.20:FF:000060">
    <property type="entry name" value="Serine/threonine-protein kinase isoform 1"/>
    <property type="match status" value="1"/>
</dbReference>
<dbReference type="STRING" id="52838.A0A4S8KAD5"/>
<dbReference type="SUPFAM" id="SSF56112">
    <property type="entry name" value="Protein kinase-like (PK-like)"/>
    <property type="match status" value="2"/>
</dbReference>
<comment type="caution">
    <text evidence="12">The sequence shown here is derived from an EMBL/GenBank/DDBJ whole genome shotgun (WGS) entry which is preliminary data.</text>
</comment>
<feature type="region of interest" description="Disordered" evidence="10">
    <location>
        <begin position="294"/>
        <end position="316"/>
    </location>
</feature>
<feature type="domain" description="Protein kinase" evidence="11">
    <location>
        <begin position="497"/>
        <end position="872"/>
    </location>
</feature>
<dbReference type="SMART" id="SM00220">
    <property type="entry name" value="S_TKc"/>
    <property type="match status" value="1"/>
</dbReference>
<keyword evidence="7" id="KW-0067">ATP-binding</keyword>
<comment type="catalytic activity">
    <reaction evidence="9">
        <text>L-seryl-[protein] + ATP = O-phospho-L-seryl-[protein] + ADP + H(+)</text>
        <dbReference type="Rhea" id="RHEA:17989"/>
        <dbReference type="Rhea" id="RHEA-COMP:9863"/>
        <dbReference type="Rhea" id="RHEA-COMP:11604"/>
        <dbReference type="ChEBI" id="CHEBI:15378"/>
        <dbReference type="ChEBI" id="CHEBI:29999"/>
        <dbReference type="ChEBI" id="CHEBI:30616"/>
        <dbReference type="ChEBI" id="CHEBI:83421"/>
        <dbReference type="ChEBI" id="CHEBI:456216"/>
        <dbReference type="EC" id="2.7.11.1"/>
    </reaction>
</comment>
<dbReference type="Pfam" id="PF07714">
    <property type="entry name" value="PK_Tyr_Ser-Thr"/>
    <property type="match status" value="1"/>
</dbReference>
<dbReference type="PANTHER" id="PTHR23257">
    <property type="entry name" value="SERINE-THREONINE PROTEIN KINASE"/>
    <property type="match status" value="1"/>
</dbReference>
<evidence type="ECO:0000256" key="6">
    <source>
        <dbReference type="ARBA" id="ARBA00022777"/>
    </source>
</evidence>
<evidence type="ECO:0000256" key="2">
    <source>
        <dbReference type="ARBA" id="ARBA00012513"/>
    </source>
</evidence>
<dbReference type="InterPro" id="IPR008271">
    <property type="entry name" value="Ser/Thr_kinase_AS"/>
</dbReference>
<dbReference type="Pfam" id="PF14381">
    <property type="entry name" value="EDR1_CTR1_ARMC3_pept"/>
    <property type="match status" value="1"/>
</dbReference>
<evidence type="ECO:0000256" key="8">
    <source>
        <dbReference type="ARBA" id="ARBA00047899"/>
    </source>
</evidence>
<evidence type="ECO:0000313" key="13">
    <source>
        <dbReference type="Proteomes" id="UP000317650"/>
    </source>
</evidence>
<sequence length="951" mass="106619">MRSKLVEFCWSCVDDVEDKKLKELFDTIPSPDELFSLGMEMSMADIILVDAERDKKLSMLKQLSAAMVKGIYANPALVIKKIAGLVFDFYKRPNSELSPAKASVDDISHLMDNKGIQLLGQIRQGSCRPRAILFKVLADAVGLESKLVVGLPSDGGVECIDSFKHMSVVVVLNSVELLVDLMRYPGQLIPFSTKAIFISHISAAGESDSAEYDSCDSPLEPNSPLYGLSDKVEPAGSEHYENLQSSYQRRVDISSSLLDHSLRRVMLRSTTFAEGNLSEPDIANAFWRRSRRKVAGGRTASSSPEHPISRARERSMLGGDRQLFREYADGVIISRSDGASTSDARRARRRSISFTPEIGDDIVRAVRAMNEALKQKRFLRDHDGEGSGSFSMNDKCRLNDPPSNDEASGRLSDTCSNFRKQTGSTQKAISLPSSPHEYRGQTLKRSGDFLRTEVMESNWNKLLQTSPFLNKPLLPFDEWNIEFSELTVGTRVGIGKLNNLFHLSLGFFGEVFRGIWNGTDVAIKVFLEQDLTTENVEDFCNEISILSRLRHPNVILFLGACVKPPHLSLVTEYMEMGSLYYLIHTSGQKRRLSWRKRLKMLRDICRQASIISYSSSASTISYSSSLLWLPFHGTKDVNGMVWLDPEWVVLPNIRIGLLEDKIAWYNTVPITPPLPPLPPAPLPILLFFLLPHLSLSLWPRWNHSIPSINMAVCQNCTLPATNWGLMCIHRMKIVHRDLKSANCLVDKHWTVKICDFGLSRVMKDGPMRDNSSAGTPEWMAPELIRNESFTEKCDIFSLGVIMWELCTLNRPWEGIPPVQIVGQNPMSDQAVRKSSLASSIVNILSADFCVDCSMYSKLAGLPIHIEKTESFLKIVPPSAALYKIPLSRIGLLFETRVRPLVRVCRPAFPFVLCHRVPVPQTRFCILFFLQTTKSVTASSNSTQSNPNHSPR</sequence>
<dbReference type="GO" id="GO:0005524">
    <property type="term" value="F:ATP binding"/>
    <property type="evidence" value="ECO:0007669"/>
    <property type="project" value="UniProtKB-KW"/>
</dbReference>
<dbReference type="EMBL" id="PYDT01000001">
    <property type="protein sequence ID" value="THU72026.1"/>
    <property type="molecule type" value="Genomic_DNA"/>
</dbReference>
<dbReference type="GO" id="GO:0005737">
    <property type="term" value="C:cytoplasm"/>
    <property type="evidence" value="ECO:0007669"/>
    <property type="project" value="TreeGrafter"/>
</dbReference>
<comment type="catalytic activity">
    <reaction evidence="8">
        <text>L-threonyl-[protein] + ATP = O-phospho-L-threonyl-[protein] + ADP + H(+)</text>
        <dbReference type="Rhea" id="RHEA:46608"/>
        <dbReference type="Rhea" id="RHEA-COMP:11060"/>
        <dbReference type="Rhea" id="RHEA-COMP:11605"/>
        <dbReference type="ChEBI" id="CHEBI:15378"/>
        <dbReference type="ChEBI" id="CHEBI:30013"/>
        <dbReference type="ChEBI" id="CHEBI:30616"/>
        <dbReference type="ChEBI" id="CHEBI:61977"/>
        <dbReference type="ChEBI" id="CHEBI:456216"/>
        <dbReference type="EC" id="2.7.11.1"/>
    </reaction>
</comment>
<feature type="compositionally biased region" description="Polar residues" evidence="10">
    <location>
        <begin position="401"/>
        <end position="412"/>
    </location>
</feature>